<reference evidence="1 2" key="1">
    <citation type="submission" date="2016-10" db="EMBL/GenBank/DDBJ databases">
        <authorList>
            <person name="Varghese N."/>
            <person name="Submissions S."/>
        </authorList>
    </citation>
    <scope>NUCLEOTIDE SEQUENCE [LARGE SCALE GENOMIC DNA]</scope>
    <source>
        <strain evidence="1 2">FF3</strain>
    </source>
</reference>
<dbReference type="AlphaFoldDB" id="A0A975ZR95"/>
<name>A0A975ZR95_9RHOB</name>
<evidence type="ECO:0000313" key="2">
    <source>
        <dbReference type="Proteomes" id="UP000182932"/>
    </source>
</evidence>
<accession>A0A975ZR95</accession>
<keyword evidence="2" id="KW-1185">Reference proteome</keyword>
<gene>
    <name evidence="1" type="ORF">SAMN04487940_1505</name>
</gene>
<sequence>MKSSAFIKIVAEAYRVEEKTVTLYARFMKEAGLITSGARGVNAPHMHPRDAVRLTIALLATGTAAHAVQLYQRFASMTYQPDRYNGPHPASLGVHEGATLESVLLHMFTADMFPEGVEGGGPFECSPYLELQENQRIATIEHSPLIDGKYQHGERKRAGLYFATRNRPEDMALEDRCAHGGIMVSRGIAPSALSQCALPFYLEWRDKVSWETMQKETEEESIRRHRDGDFTPDKGLWFERDLGEA</sequence>
<comment type="caution">
    <text evidence="1">The sequence shown here is derived from an EMBL/GenBank/DDBJ whole genome shotgun (WGS) entry which is preliminary data.</text>
</comment>
<proteinExistence type="predicted"/>
<organism evidence="1 2">
    <name type="scientific">Marinovum algicola</name>
    <dbReference type="NCBI Taxonomy" id="42444"/>
    <lineage>
        <taxon>Bacteria</taxon>
        <taxon>Pseudomonadati</taxon>
        <taxon>Pseudomonadota</taxon>
        <taxon>Alphaproteobacteria</taxon>
        <taxon>Rhodobacterales</taxon>
        <taxon>Roseobacteraceae</taxon>
        <taxon>Marinovum</taxon>
    </lineage>
</organism>
<dbReference type="GeneID" id="80821334"/>
<dbReference type="RefSeq" id="WP_074840642.1">
    <property type="nucleotide sequence ID" value="NZ_FNYY01000050.1"/>
</dbReference>
<protein>
    <submittedName>
        <fullName evidence="1">Uncharacterized protein</fullName>
    </submittedName>
</protein>
<dbReference type="EMBL" id="FNYY01000050">
    <property type="protein sequence ID" value="SEK12281.1"/>
    <property type="molecule type" value="Genomic_DNA"/>
</dbReference>
<dbReference type="Proteomes" id="UP000182932">
    <property type="component" value="Unassembled WGS sequence"/>
</dbReference>
<evidence type="ECO:0000313" key="1">
    <source>
        <dbReference type="EMBL" id="SEK12281.1"/>
    </source>
</evidence>